<evidence type="ECO:0000313" key="2">
    <source>
        <dbReference type="Proteomes" id="UP000324209"/>
    </source>
</evidence>
<proteinExistence type="predicted"/>
<sequence>MKKFHILMVILLFIVSPLLFSLDIYLNDILWHSYSSSDLHDLKVELSLGIEEKQGIPLAEILPLMNSLEGMRISIPDGDILLSETLSTLRTAKLLSTGEGVSDSWQLSMNNSLYFNPYRIELYGTAFPRKNLLLWAEPGLAGMKEQSEVWSSLHKVNIEYREVQNIRTELIHREMTGDLLPDFILVFLDSREALEEDRTCAYVLQSALVPQGTDKADSLVLPSGNRVHPDLFMSILAAQTDRESPFDPLFKTDTESLNRASRAYLDQILNRNLMEQDDFSLSETYRIRELSFFPARAFPQQKGHLSSLPVLSGMENPPAARVFPLKLEVTGRGIPEGALLDFLKLPGVQYHLFSLEKRQLPSDMQALETRTLNDAEDDLYRDWQRGFILNALNSPFSEAVLKRLPDIIRHEEDLIP</sequence>
<organism evidence="1 2">
    <name type="scientific">Oceanispirochaeta crateris</name>
    <dbReference type="NCBI Taxonomy" id="2518645"/>
    <lineage>
        <taxon>Bacteria</taxon>
        <taxon>Pseudomonadati</taxon>
        <taxon>Spirochaetota</taxon>
        <taxon>Spirochaetia</taxon>
        <taxon>Spirochaetales</taxon>
        <taxon>Spirochaetaceae</taxon>
        <taxon>Oceanispirochaeta</taxon>
    </lineage>
</organism>
<keyword evidence="2" id="KW-1185">Reference proteome</keyword>
<evidence type="ECO:0000313" key="1">
    <source>
        <dbReference type="EMBL" id="QEN08647.1"/>
    </source>
</evidence>
<gene>
    <name evidence="1" type="ORF">EXM22_11860</name>
</gene>
<name>A0A5C1QMB2_9SPIO</name>
<accession>A0A5C1QMB2</accession>
<dbReference type="EMBL" id="CP036150">
    <property type="protein sequence ID" value="QEN08647.1"/>
    <property type="molecule type" value="Genomic_DNA"/>
</dbReference>
<dbReference type="AlphaFoldDB" id="A0A5C1QMB2"/>
<dbReference type="KEGG" id="ock:EXM22_11860"/>
<protein>
    <submittedName>
        <fullName evidence="1">Uncharacterized protein</fullName>
    </submittedName>
</protein>
<dbReference type="OrthoDB" id="9820071at2"/>
<dbReference type="Proteomes" id="UP000324209">
    <property type="component" value="Chromosome"/>
</dbReference>
<reference evidence="1 2" key="1">
    <citation type="submission" date="2019-02" db="EMBL/GenBank/DDBJ databases">
        <title>Complete Genome Sequence and Methylome Analysis of free living Spirochaetas.</title>
        <authorList>
            <person name="Fomenkov A."/>
            <person name="Dubinina G."/>
            <person name="Leshcheva N."/>
            <person name="Mikheeva N."/>
            <person name="Grabovich M."/>
            <person name="Vincze T."/>
            <person name="Roberts R.J."/>
        </authorList>
    </citation>
    <scope>NUCLEOTIDE SEQUENCE [LARGE SCALE GENOMIC DNA]</scope>
    <source>
        <strain evidence="1 2">K2</strain>
    </source>
</reference>